<dbReference type="InterPro" id="IPR036691">
    <property type="entry name" value="Endo/exonu/phosph_ase_sf"/>
</dbReference>
<reference evidence="1" key="2">
    <citation type="submission" date="2022-01" db="EMBL/GenBank/DDBJ databases">
        <authorList>
            <person name="Yamashiro T."/>
            <person name="Shiraishi A."/>
            <person name="Satake H."/>
            <person name="Nakayama K."/>
        </authorList>
    </citation>
    <scope>NUCLEOTIDE SEQUENCE</scope>
</reference>
<gene>
    <name evidence="1" type="ORF">Tco_0976477</name>
</gene>
<evidence type="ECO:0000313" key="1">
    <source>
        <dbReference type="EMBL" id="GJT50320.1"/>
    </source>
</evidence>
<comment type="caution">
    <text evidence="1">The sequence shown here is derived from an EMBL/GenBank/DDBJ whole genome shotgun (WGS) entry which is preliminary data.</text>
</comment>
<dbReference type="EMBL" id="BQNB010016311">
    <property type="protein sequence ID" value="GJT50320.1"/>
    <property type="molecule type" value="Genomic_DNA"/>
</dbReference>
<name>A0ABQ5EHD6_9ASTR</name>
<keyword evidence="1" id="KW-0808">Transferase</keyword>
<dbReference type="Proteomes" id="UP001151760">
    <property type="component" value="Unassembled WGS sequence"/>
</dbReference>
<dbReference type="GO" id="GO:0003964">
    <property type="term" value="F:RNA-directed DNA polymerase activity"/>
    <property type="evidence" value="ECO:0007669"/>
    <property type="project" value="UniProtKB-KW"/>
</dbReference>
<dbReference type="SUPFAM" id="SSF56219">
    <property type="entry name" value="DNase I-like"/>
    <property type="match status" value="1"/>
</dbReference>
<feature type="non-terminal residue" evidence="1">
    <location>
        <position position="172"/>
    </location>
</feature>
<sequence length="172" mass="19610">MINVYGPRNLIAKVTLWNKIWNFMQCRMGKYVLFGDMNGVRDEHERYGSIFSRIEVETYNTFISNACLIDLPMGGRLSTWVNKAGTKLIVWENIAKKPKDEIDKVLRGPPDAKKQVFGKVDQALELQKLISEHIVNMHVESQNIIKQGAKPASGKENQVLQLQKVISEHITS</sequence>
<keyword evidence="2" id="KW-1185">Reference proteome</keyword>
<evidence type="ECO:0000313" key="2">
    <source>
        <dbReference type="Proteomes" id="UP001151760"/>
    </source>
</evidence>
<organism evidence="1 2">
    <name type="scientific">Tanacetum coccineum</name>
    <dbReference type="NCBI Taxonomy" id="301880"/>
    <lineage>
        <taxon>Eukaryota</taxon>
        <taxon>Viridiplantae</taxon>
        <taxon>Streptophyta</taxon>
        <taxon>Embryophyta</taxon>
        <taxon>Tracheophyta</taxon>
        <taxon>Spermatophyta</taxon>
        <taxon>Magnoliopsida</taxon>
        <taxon>eudicotyledons</taxon>
        <taxon>Gunneridae</taxon>
        <taxon>Pentapetalae</taxon>
        <taxon>asterids</taxon>
        <taxon>campanulids</taxon>
        <taxon>Asterales</taxon>
        <taxon>Asteraceae</taxon>
        <taxon>Asteroideae</taxon>
        <taxon>Anthemideae</taxon>
        <taxon>Anthemidinae</taxon>
        <taxon>Tanacetum</taxon>
    </lineage>
</organism>
<protein>
    <submittedName>
        <fullName evidence="1">RNA-directed DNA polymerase, eukaryota</fullName>
    </submittedName>
</protein>
<keyword evidence="1" id="KW-0548">Nucleotidyltransferase</keyword>
<accession>A0ABQ5EHD6</accession>
<reference evidence="1" key="1">
    <citation type="journal article" date="2022" name="Int. J. Mol. Sci.">
        <title>Draft Genome of Tanacetum Coccineum: Genomic Comparison of Closely Related Tanacetum-Family Plants.</title>
        <authorList>
            <person name="Yamashiro T."/>
            <person name="Shiraishi A."/>
            <person name="Nakayama K."/>
            <person name="Satake H."/>
        </authorList>
    </citation>
    <scope>NUCLEOTIDE SEQUENCE</scope>
</reference>
<keyword evidence="1" id="KW-0695">RNA-directed DNA polymerase</keyword>
<proteinExistence type="predicted"/>